<dbReference type="SUPFAM" id="SSF103473">
    <property type="entry name" value="MFS general substrate transporter"/>
    <property type="match status" value="1"/>
</dbReference>
<feature type="domain" description="Major facilitator superfamily (MFS) profile" evidence="7">
    <location>
        <begin position="1"/>
        <end position="401"/>
    </location>
</feature>
<gene>
    <name evidence="8" type="ORF">CfE428DRAFT_2805</name>
</gene>
<dbReference type="Gene3D" id="1.20.1250.20">
    <property type="entry name" value="MFS general substrate transporter like domains"/>
    <property type="match status" value="2"/>
</dbReference>
<dbReference type="STRING" id="497964.CfE428DRAFT_2805"/>
<dbReference type="EMBL" id="ABVL01000007">
    <property type="protein sequence ID" value="EDY19629.1"/>
    <property type="molecule type" value="Genomic_DNA"/>
</dbReference>
<dbReference type="InterPro" id="IPR011701">
    <property type="entry name" value="MFS"/>
</dbReference>
<evidence type="ECO:0000256" key="6">
    <source>
        <dbReference type="SAM" id="Phobius"/>
    </source>
</evidence>
<evidence type="ECO:0000256" key="3">
    <source>
        <dbReference type="ARBA" id="ARBA00022989"/>
    </source>
</evidence>
<comment type="subcellular location">
    <subcellularLocation>
        <location evidence="1">Membrane</location>
        <topology evidence="1">Multi-pass membrane protein</topology>
    </subcellularLocation>
</comment>
<accession>B4D1L7</accession>
<feature type="transmembrane region" description="Helical" evidence="6">
    <location>
        <begin position="162"/>
        <end position="181"/>
    </location>
</feature>
<evidence type="ECO:0000256" key="1">
    <source>
        <dbReference type="ARBA" id="ARBA00004141"/>
    </source>
</evidence>
<name>B4D1L7_9BACT</name>
<dbReference type="RefSeq" id="WP_006980130.1">
    <property type="nucleotide sequence ID" value="NZ_ABVL01000007.1"/>
</dbReference>
<dbReference type="InterPro" id="IPR050382">
    <property type="entry name" value="MFS_Na/Anion_cotransporter"/>
</dbReference>
<feature type="region of interest" description="Disordered" evidence="5">
    <location>
        <begin position="1"/>
        <end position="22"/>
    </location>
</feature>
<evidence type="ECO:0000259" key="7">
    <source>
        <dbReference type="PROSITE" id="PS50850"/>
    </source>
</evidence>
<evidence type="ECO:0000256" key="5">
    <source>
        <dbReference type="SAM" id="MobiDB-lite"/>
    </source>
</evidence>
<feature type="transmembrane region" description="Helical" evidence="6">
    <location>
        <begin position="374"/>
        <end position="394"/>
    </location>
</feature>
<dbReference type="InterPro" id="IPR020846">
    <property type="entry name" value="MFS_dom"/>
</dbReference>
<feature type="compositionally biased region" description="Basic and acidic residues" evidence="5">
    <location>
        <begin position="1"/>
        <end position="17"/>
    </location>
</feature>
<feature type="transmembrane region" description="Helical" evidence="6">
    <location>
        <begin position="249"/>
        <end position="273"/>
    </location>
</feature>
<dbReference type="GO" id="GO:0016020">
    <property type="term" value="C:membrane"/>
    <property type="evidence" value="ECO:0007669"/>
    <property type="project" value="UniProtKB-SubCell"/>
</dbReference>
<dbReference type="InterPro" id="IPR036259">
    <property type="entry name" value="MFS_trans_sf"/>
</dbReference>
<dbReference type="PROSITE" id="PS50850">
    <property type="entry name" value="MFS"/>
    <property type="match status" value="1"/>
</dbReference>
<evidence type="ECO:0000313" key="8">
    <source>
        <dbReference type="EMBL" id="EDY19629.1"/>
    </source>
</evidence>
<dbReference type="eggNOG" id="COG2271">
    <property type="taxonomic scope" value="Bacteria"/>
</dbReference>
<dbReference type="PANTHER" id="PTHR11662:SF399">
    <property type="entry name" value="FI19708P1-RELATED"/>
    <property type="match status" value="1"/>
</dbReference>
<keyword evidence="4 6" id="KW-0472">Membrane</keyword>
<keyword evidence="9" id="KW-1185">Reference proteome</keyword>
<dbReference type="GO" id="GO:0022857">
    <property type="term" value="F:transmembrane transporter activity"/>
    <property type="evidence" value="ECO:0007669"/>
    <property type="project" value="InterPro"/>
</dbReference>
<feature type="transmembrane region" description="Helical" evidence="6">
    <location>
        <begin position="212"/>
        <end position="229"/>
    </location>
</feature>
<feature type="transmembrane region" description="Helical" evidence="6">
    <location>
        <begin position="70"/>
        <end position="91"/>
    </location>
</feature>
<keyword evidence="3 6" id="KW-1133">Transmembrane helix</keyword>
<proteinExistence type="predicted"/>
<dbReference type="Proteomes" id="UP000005824">
    <property type="component" value="Unassembled WGS sequence"/>
</dbReference>
<evidence type="ECO:0000256" key="2">
    <source>
        <dbReference type="ARBA" id="ARBA00022692"/>
    </source>
</evidence>
<feature type="transmembrane region" description="Helical" evidence="6">
    <location>
        <begin position="285"/>
        <end position="304"/>
    </location>
</feature>
<reference evidence="8 9" key="1">
    <citation type="journal article" date="2011" name="J. Bacteriol.">
        <title>Genome sequence of Chthoniobacter flavus Ellin428, an aerobic heterotrophic soil bacterium.</title>
        <authorList>
            <person name="Kant R."/>
            <person name="van Passel M.W."/>
            <person name="Palva A."/>
            <person name="Lucas S."/>
            <person name="Lapidus A."/>
            <person name="Glavina Del Rio T."/>
            <person name="Dalin E."/>
            <person name="Tice H."/>
            <person name="Bruce D."/>
            <person name="Goodwin L."/>
            <person name="Pitluck S."/>
            <person name="Larimer F.W."/>
            <person name="Land M.L."/>
            <person name="Hauser L."/>
            <person name="Sangwan P."/>
            <person name="de Vos W.M."/>
            <person name="Janssen P.H."/>
            <person name="Smidt H."/>
        </authorList>
    </citation>
    <scope>NUCLEOTIDE SEQUENCE [LARGE SCALE GENOMIC DNA]</scope>
    <source>
        <strain evidence="8 9">Ellin428</strain>
    </source>
</reference>
<evidence type="ECO:0000256" key="4">
    <source>
        <dbReference type="ARBA" id="ARBA00023136"/>
    </source>
</evidence>
<comment type="caution">
    <text evidence="8">The sequence shown here is derived from an EMBL/GenBank/DDBJ whole genome shotgun (WGS) entry which is preliminary data.</text>
</comment>
<dbReference type="eggNOG" id="COG2807">
    <property type="taxonomic scope" value="Bacteria"/>
</dbReference>
<keyword evidence="2 6" id="KW-0812">Transmembrane</keyword>
<sequence>MVDHRSAPASHHAELHGPADAGQRGQRITDEFHLNQEQYGDIEFAFGWGFAAGSLVLGILADVISVRWLYPLVLLGWSATGFLSGMTHGYLPMLACRGLLGFFESGQWPCALRTTQALLSGGQRSLGNSVLQSGASLGAIFTPLILRFMVAGNPAVGAWRPAFMMIGALGLVWIVAWLASVRHGDFAVVQVKTSDAPSAFAWWREIYRDRRFWALVVMVIAINIIWHIIRAWLTKFLQQGRHYSEADALLISSGFYIATDIGCLLSGAAALWLTRRRGDSHRARLWVFGVCSAITALTSVTGLLSKGTLLLLMLYVVGAAALGLFPCYYSFTQELSARHVGKATGLLSAIGWLVASPLQKYFGRLVDQTHSFDLGISLIGWVPCVALAAMLIFWRHNPENESR</sequence>
<dbReference type="AlphaFoldDB" id="B4D1L7"/>
<feature type="transmembrane region" description="Helical" evidence="6">
    <location>
        <begin position="310"/>
        <end position="331"/>
    </location>
</feature>
<feature type="transmembrane region" description="Helical" evidence="6">
    <location>
        <begin position="343"/>
        <end position="362"/>
    </location>
</feature>
<protein>
    <submittedName>
        <fullName evidence="8">Major facilitator superfamily MFS_1</fullName>
    </submittedName>
</protein>
<dbReference type="InParanoid" id="B4D1L7"/>
<evidence type="ECO:0000313" key="9">
    <source>
        <dbReference type="Proteomes" id="UP000005824"/>
    </source>
</evidence>
<organism evidence="8 9">
    <name type="scientific">Chthoniobacter flavus Ellin428</name>
    <dbReference type="NCBI Taxonomy" id="497964"/>
    <lineage>
        <taxon>Bacteria</taxon>
        <taxon>Pseudomonadati</taxon>
        <taxon>Verrucomicrobiota</taxon>
        <taxon>Spartobacteria</taxon>
        <taxon>Chthoniobacterales</taxon>
        <taxon>Chthoniobacteraceae</taxon>
        <taxon>Chthoniobacter</taxon>
    </lineage>
</organism>
<dbReference type="PANTHER" id="PTHR11662">
    <property type="entry name" value="SOLUTE CARRIER FAMILY 17"/>
    <property type="match status" value="1"/>
</dbReference>
<feature type="transmembrane region" description="Helical" evidence="6">
    <location>
        <begin position="44"/>
        <end position="64"/>
    </location>
</feature>
<dbReference type="Pfam" id="PF07690">
    <property type="entry name" value="MFS_1"/>
    <property type="match status" value="1"/>
</dbReference>